<proteinExistence type="predicted"/>
<dbReference type="AlphaFoldDB" id="B3S8X6"/>
<dbReference type="KEGG" id="tad:TRIADDRAFT_60778"/>
<protein>
    <submittedName>
        <fullName evidence="2">Uncharacterized protein</fullName>
    </submittedName>
</protein>
<evidence type="ECO:0000313" key="2">
    <source>
        <dbReference type="EMBL" id="EDV20847.1"/>
    </source>
</evidence>
<keyword evidence="3" id="KW-1185">Reference proteome</keyword>
<dbReference type="CTD" id="6757934"/>
<reference evidence="2 3" key="1">
    <citation type="journal article" date="2008" name="Nature">
        <title>The Trichoplax genome and the nature of placozoans.</title>
        <authorList>
            <person name="Srivastava M."/>
            <person name="Begovic E."/>
            <person name="Chapman J."/>
            <person name="Putnam N.H."/>
            <person name="Hellsten U."/>
            <person name="Kawashima T."/>
            <person name="Kuo A."/>
            <person name="Mitros T."/>
            <person name="Salamov A."/>
            <person name="Carpenter M.L."/>
            <person name="Signorovitch A.Y."/>
            <person name="Moreno M.A."/>
            <person name="Kamm K."/>
            <person name="Grimwood J."/>
            <person name="Schmutz J."/>
            <person name="Shapiro H."/>
            <person name="Grigoriev I.V."/>
            <person name="Buss L.W."/>
            <person name="Schierwater B."/>
            <person name="Dellaporta S.L."/>
            <person name="Rokhsar D.S."/>
        </authorList>
    </citation>
    <scope>NUCLEOTIDE SEQUENCE [LARGE SCALE GENOMIC DNA]</scope>
    <source>
        <strain evidence="2 3">Grell-BS-1999</strain>
    </source>
</reference>
<feature type="signal peptide" evidence="1">
    <location>
        <begin position="1"/>
        <end position="16"/>
    </location>
</feature>
<dbReference type="EMBL" id="DS985257">
    <property type="protein sequence ID" value="EDV20847.1"/>
    <property type="molecule type" value="Genomic_DNA"/>
</dbReference>
<name>B3S8X6_TRIAD</name>
<dbReference type="RefSeq" id="XP_002116788.1">
    <property type="nucleotide sequence ID" value="XM_002116752.1"/>
</dbReference>
<evidence type="ECO:0000313" key="3">
    <source>
        <dbReference type="Proteomes" id="UP000009022"/>
    </source>
</evidence>
<evidence type="ECO:0000256" key="1">
    <source>
        <dbReference type="SAM" id="SignalP"/>
    </source>
</evidence>
<dbReference type="InParanoid" id="B3S8X6"/>
<dbReference type="HOGENOM" id="CLU_1263021_0_0_1"/>
<keyword evidence="1" id="KW-0732">Signal</keyword>
<sequence length="219" mass="25274">MKFMIVLFFLIAGISARNLPGPTVTNHQPVELIGRAFVVIDVAKDDFLVNIGDNCLYRRINKKRMRDLLNLEMLNNQTIQQNKTIVNNFNITNNGSLNENQTDTNVNMATTAKARKNWSREEIYEMALKSNLQLWSTGGLQVEVMTRRFRKRPEFFSFCMDTEIYKVKKLMMILICFSACFLAEKFLCYNSLAIRPAHISIGRDALNNAVKQCDLDFAW</sequence>
<dbReference type="Proteomes" id="UP000009022">
    <property type="component" value="Unassembled WGS sequence"/>
</dbReference>
<dbReference type="GeneID" id="6757934"/>
<accession>B3S8X6</accession>
<gene>
    <name evidence="2" type="ORF">TRIADDRAFT_60778</name>
</gene>
<feature type="chain" id="PRO_5002798630" evidence="1">
    <location>
        <begin position="17"/>
        <end position="219"/>
    </location>
</feature>
<organism evidence="2 3">
    <name type="scientific">Trichoplax adhaerens</name>
    <name type="common">Trichoplax reptans</name>
    <dbReference type="NCBI Taxonomy" id="10228"/>
    <lineage>
        <taxon>Eukaryota</taxon>
        <taxon>Metazoa</taxon>
        <taxon>Placozoa</taxon>
        <taxon>Uniplacotomia</taxon>
        <taxon>Trichoplacea</taxon>
        <taxon>Trichoplacidae</taxon>
        <taxon>Trichoplax</taxon>
    </lineage>
</organism>